<dbReference type="AlphaFoldDB" id="A0A285MUJ1"/>
<gene>
    <name evidence="1" type="ORF">SAMN06265377_2669</name>
</gene>
<evidence type="ECO:0000313" key="2">
    <source>
        <dbReference type="Proteomes" id="UP000219048"/>
    </source>
</evidence>
<reference evidence="2" key="1">
    <citation type="submission" date="2017-09" db="EMBL/GenBank/DDBJ databases">
        <authorList>
            <person name="Varghese N."/>
            <person name="Submissions S."/>
        </authorList>
    </citation>
    <scope>NUCLEOTIDE SEQUENCE [LARGE SCALE GENOMIC DNA]</scope>
    <source>
        <strain evidence="2">DSM 25885</strain>
    </source>
</reference>
<name>A0A285MUJ1_9FLAO</name>
<dbReference type="EMBL" id="OBEH01000004">
    <property type="protein sequence ID" value="SNZ00842.1"/>
    <property type="molecule type" value="Genomic_DNA"/>
</dbReference>
<sequence length="42" mass="4725">MLGPNITKIFGTKLDINTTVILNKQHEKSALINNNIISCIHY</sequence>
<keyword evidence="2" id="KW-1185">Reference proteome</keyword>
<proteinExistence type="predicted"/>
<accession>A0A285MUJ1</accession>
<organism evidence="1 2">
    <name type="scientific">Flagellimonas pacifica</name>
    <dbReference type="NCBI Taxonomy" id="1247520"/>
    <lineage>
        <taxon>Bacteria</taxon>
        <taxon>Pseudomonadati</taxon>
        <taxon>Bacteroidota</taxon>
        <taxon>Flavobacteriia</taxon>
        <taxon>Flavobacteriales</taxon>
        <taxon>Flavobacteriaceae</taxon>
        <taxon>Flagellimonas</taxon>
    </lineage>
</organism>
<evidence type="ECO:0000313" key="1">
    <source>
        <dbReference type="EMBL" id="SNZ00842.1"/>
    </source>
</evidence>
<protein>
    <submittedName>
        <fullName evidence="1">Uncharacterized protein</fullName>
    </submittedName>
</protein>
<dbReference type="Proteomes" id="UP000219048">
    <property type="component" value="Unassembled WGS sequence"/>
</dbReference>